<dbReference type="GO" id="GO:0016020">
    <property type="term" value="C:membrane"/>
    <property type="evidence" value="ECO:0007669"/>
    <property type="project" value="UniProtKB-SubCell"/>
</dbReference>
<dbReference type="GO" id="GO:0005524">
    <property type="term" value="F:ATP binding"/>
    <property type="evidence" value="ECO:0007669"/>
    <property type="project" value="InterPro"/>
</dbReference>
<comment type="subcellular location">
    <subcellularLocation>
        <location evidence="1">Membrane</location>
        <topology evidence="1">Multi-pass membrane protein</topology>
    </subcellularLocation>
</comment>
<feature type="transmembrane region" description="Helical" evidence="10">
    <location>
        <begin position="315"/>
        <end position="335"/>
    </location>
</feature>
<evidence type="ECO:0000256" key="9">
    <source>
        <dbReference type="ARBA" id="ARBA00023284"/>
    </source>
</evidence>
<dbReference type="GO" id="GO:0006508">
    <property type="term" value="P:proteolysis"/>
    <property type="evidence" value="ECO:0007669"/>
    <property type="project" value="InterPro"/>
</dbReference>
<keyword evidence="13" id="KW-1185">Reference proteome</keyword>
<gene>
    <name evidence="12" type="ORF">CLV81_3672</name>
</gene>
<accession>A0A2T0MCQ4</accession>
<name>A0A2T0MCQ4_9FLAO</name>
<keyword evidence="8" id="KW-1015">Disulfide bond</keyword>
<keyword evidence="9" id="KW-0676">Redox-active center</keyword>
<feature type="transmembrane region" description="Helical" evidence="10">
    <location>
        <begin position="252"/>
        <end position="270"/>
    </location>
</feature>
<feature type="domain" description="Peptidase C39" evidence="11">
    <location>
        <begin position="5"/>
        <end position="127"/>
    </location>
</feature>
<evidence type="ECO:0000256" key="2">
    <source>
        <dbReference type="ARBA" id="ARBA00006214"/>
    </source>
</evidence>
<feature type="transmembrane region" description="Helical" evidence="10">
    <location>
        <begin position="282"/>
        <end position="303"/>
    </location>
</feature>
<dbReference type="RefSeq" id="WP_106146989.1">
    <property type="nucleotide sequence ID" value="NZ_PVYX01000002.1"/>
</dbReference>
<dbReference type="OrthoDB" id="1100563at2"/>
<dbReference type="PROSITE" id="PS50990">
    <property type="entry name" value="PEPTIDASE_C39"/>
    <property type="match status" value="1"/>
</dbReference>
<sequence>MNTLNTTNDYEKNFENTLSNALKLFDIKISKEYLDWFAYNPLYPTLNLLERAFKQMGFSSLVVQIKIEKLNQIPLPAITHLSDGVGRFVIITTITDDKVIIHDSVNGYQTLSKVDFFQDSNGVFLLLEKENKPTLSISSLEENNGKKIKYLTSFLVLSLFSLVLLNPSKANLFYFFIGLSGFVLSLTIKLVESNIVLNSFCKIGSNIDCNTVLNSKGSYIFGTVKASDLSLFWYLFIFIFTLLSTLKESQYHLLNLLGYLSILYLPYSIIYQSLVIRKWCMLCLSIQFLILVHFLYSLLHVPINSLSEMNIKADVLSLPIILLCFALTLLLKIYLEKNSRAKELSLSRNLFSLDEEILEHYLKGKPTIATNLGKASINMISSPKDVEITIVLNPLCEACKKAFEKLLRLHLVRPSIFINVIMVKKWNSKEEDEIFKLIFSEEIENRFSILKAVMTGEKYKSGESNMEQSHDFMETHQNWFEKSGLEYTPRYFMNGKLVPEKYNLDDIMYHLLHFEKHLNNE</sequence>
<dbReference type="GO" id="GO:0048038">
    <property type="term" value="F:quinone binding"/>
    <property type="evidence" value="ECO:0007669"/>
    <property type="project" value="UniProtKB-KW"/>
</dbReference>
<feature type="transmembrane region" description="Helical" evidence="10">
    <location>
        <begin position="172"/>
        <end position="191"/>
    </location>
</feature>
<keyword evidence="7 10" id="KW-0472">Membrane</keyword>
<dbReference type="GO" id="GO:0016491">
    <property type="term" value="F:oxidoreductase activity"/>
    <property type="evidence" value="ECO:0007669"/>
    <property type="project" value="UniProtKB-KW"/>
</dbReference>
<dbReference type="Gene3D" id="1.20.1440.130">
    <property type="entry name" value="VKOR domain"/>
    <property type="match status" value="1"/>
</dbReference>
<evidence type="ECO:0000256" key="8">
    <source>
        <dbReference type="ARBA" id="ARBA00023157"/>
    </source>
</evidence>
<dbReference type="Pfam" id="PF07884">
    <property type="entry name" value="VKOR"/>
    <property type="match status" value="1"/>
</dbReference>
<proteinExistence type="inferred from homology"/>
<dbReference type="Pfam" id="PF03412">
    <property type="entry name" value="Peptidase_C39"/>
    <property type="match status" value="1"/>
</dbReference>
<keyword evidence="6" id="KW-0560">Oxidoreductase</keyword>
<evidence type="ECO:0000256" key="3">
    <source>
        <dbReference type="ARBA" id="ARBA00022692"/>
    </source>
</evidence>
<comment type="caution">
    <text evidence="12">The sequence shown here is derived from an EMBL/GenBank/DDBJ whole genome shotgun (WGS) entry which is preliminary data.</text>
</comment>
<evidence type="ECO:0000256" key="10">
    <source>
        <dbReference type="SAM" id="Phobius"/>
    </source>
</evidence>
<evidence type="ECO:0000259" key="11">
    <source>
        <dbReference type="PROSITE" id="PS50990"/>
    </source>
</evidence>
<dbReference type="SMART" id="SM00756">
    <property type="entry name" value="VKc"/>
    <property type="match status" value="1"/>
</dbReference>
<evidence type="ECO:0000313" key="13">
    <source>
        <dbReference type="Proteomes" id="UP000237640"/>
    </source>
</evidence>
<dbReference type="CDD" id="cd12921">
    <property type="entry name" value="VKOR_4"/>
    <property type="match status" value="1"/>
</dbReference>
<dbReference type="InterPro" id="IPR012932">
    <property type="entry name" value="VKOR"/>
</dbReference>
<evidence type="ECO:0000256" key="4">
    <source>
        <dbReference type="ARBA" id="ARBA00022719"/>
    </source>
</evidence>
<keyword evidence="5 10" id="KW-1133">Transmembrane helix</keyword>
<evidence type="ECO:0000313" key="12">
    <source>
        <dbReference type="EMBL" id="PRX55263.1"/>
    </source>
</evidence>
<dbReference type="Proteomes" id="UP000237640">
    <property type="component" value="Unassembled WGS sequence"/>
</dbReference>
<dbReference type="Gene3D" id="3.40.30.10">
    <property type="entry name" value="Glutaredoxin"/>
    <property type="match status" value="1"/>
</dbReference>
<comment type="similarity">
    <text evidence="2">Belongs to the VKOR family.</text>
</comment>
<organism evidence="12 13">
    <name type="scientific">Flagellimonas meridianipacifica</name>
    <dbReference type="NCBI Taxonomy" id="1080225"/>
    <lineage>
        <taxon>Bacteria</taxon>
        <taxon>Pseudomonadati</taxon>
        <taxon>Bacteroidota</taxon>
        <taxon>Flavobacteriia</taxon>
        <taxon>Flavobacteriales</taxon>
        <taxon>Flavobacteriaceae</taxon>
        <taxon>Flagellimonas</taxon>
    </lineage>
</organism>
<evidence type="ECO:0000256" key="1">
    <source>
        <dbReference type="ARBA" id="ARBA00004141"/>
    </source>
</evidence>
<dbReference type="EMBL" id="PVYX01000002">
    <property type="protein sequence ID" value="PRX55263.1"/>
    <property type="molecule type" value="Genomic_DNA"/>
</dbReference>
<dbReference type="Gene3D" id="3.90.70.10">
    <property type="entry name" value="Cysteine proteinases"/>
    <property type="match status" value="1"/>
</dbReference>
<dbReference type="InterPro" id="IPR005074">
    <property type="entry name" value="Peptidase_C39"/>
</dbReference>
<feature type="transmembrane region" description="Helical" evidence="10">
    <location>
        <begin position="148"/>
        <end position="166"/>
    </location>
</feature>
<dbReference type="InterPro" id="IPR038354">
    <property type="entry name" value="VKOR_sf"/>
</dbReference>
<dbReference type="GO" id="GO:0008233">
    <property type="term" value="F:peptidase activity"/>
    <property type="evidence" value="ECO:0007669"/>
    <property type="project" value="InterPro"/>
</dbReference>
<evidence type="ECO:0000256" key="7">
    <source>
        <dbReference type="ARBA" id="ARBA00023136"/>
    </source>
</evidence>
<protein>
    <submittedName>
        <fullName evidence="12">Peptidase C39-like protein</fullName>
    </submittedName>
</protein>
<evidence type="ECO:0000256" key="6">
    <source>
        <dbReference type="ARBA" id="ARBA00023002"/>
    </source>
</evidence>
<evidence type="ECO:0000256" key="5">
    <source>
        <dbReference type="ARBA" id="ARBA00022989"/>
    </source>
</evidence>
<keyword evidence="4" id="KW-0874">Quinone</keyword>
<reference evidence="12 13" key="1">
    <citation type="submission" date="2018-03" db="EMBL/GenBank/DDBJ databases">
        <title>Genomic Encyclopedia of Archaeal and Bacterial Type Strains, Phase II (KMG-II): from individual species to whole genera.</title>
        <authorList>
            <person name="Goeker M."/>
        </authorList>
    </citation>
    <scope>NUCLEOTIDE SEQUENCE [LARGE SCALE GENOMIC DNA]</scope>
    <source>
        <strain evidence="12 13">DSM 25027</strain>
    </source>
</reference>
<keyword evidence="3 10" id="KW-0812">Transmembrane</keyword>
<dbReference type="AlphaFoldDB" id="A0A2T0MCQ4"/>